<feature type="domain" description="Polysaccharide export protein N-terminal" evidence="16">
    <location>
        <begin position="47"/>
        <end position="123"/>
    </location>
</feature>
<evidence type="ECO:0000256" key="1">
    <source>
        <dbReference type="ARBA" id="ARBA00004571"/>
    </source>
</evidence>
<comment type="caution">
    <text evidence="19">The sequence shown here is derived from an EMBL/GenBank/DDBJ whole genome shotgun (WGS) entry which is preliminary data.</text>
</comment>
<proteinExistence type="inferred from homology"/>
<feature type="chain" id="PRO_5015610927" evidence="15">
    <location>
        <begin position="24"/>
        <end position="489"/>
    </location>
</feature>
<keyword evidence="20" id="KW-1185">Reference proteome</keyword>
<dbReference type="Pfam" id="PF02563">
    <property type="entry name" value="Poly_export"/>
    <property type="match status" value="1"/>
</dbReference>
<sequence>MSTHLRLTLAATSLTLLAGGLTAAPTYSATQMLPSPSAPTYNSPTVSESSYTLGAGDRLQIDVFDAPEFSGENGRRQVLVDGTLNVPLIGTLSVKGMTLKQAEAELSKRYARFFKRAGITVTLLTPRPLSVGILGEVGRPGTYTIPLAAQDGGTQFPTLTRALQTAGGITQAADVRQVQIRRPQRVGAPQVITVDLWNYFQSGNLQADLTLRDGDSIFIAANPNPNLAESLQLADTTFAAEKGKPVNIAIVGEVFRPGSYVVAGANSKNAVAGALGSTAAVANNLDKPPTITQAIQIAGGIKPLADIRNVQIRRLTRAGGEQLIAVDLMKLLQTGDVQQDAILQTGDTISIPTATAISAAEASKIASASFSPDIIRVNVVGEVRQPGVVQVPPNTPLNQALLAAGGFDVRRARKKSVELIRLNPDGTVTRRDVAIDFAKGINDQTNPAMRNNDVIIVGRSGLTSFTDTVGNILNPLFPLASFLNIFGLP</sequence>
<keyword evidence="6" id="KW-0812">Transmembrane</keyword>
<evidence type="ECO:0000256" key="8">
    <source>
        <dbReference type="ARBA" id="ARBA00023047"/>
    </source>
</evidence>
<accession>A0A2T1DYS4</accession>
<evidence type="ECO:0000256" key="13">
    <source>
        <dbReference type="ARBA" id="ARBA00023237"/>
    </source>
</evidence>
<protein>
    <submittedName>
        <fullName evidence="19">Sugar ABC transporter substrate-binding protein</fullName>
    </submittedName>
</protein>
<evidence type="ECO:0000256" key="12">
    <source>
        <dbReference type="ARBA" id="ARBA00023139"/>
    </source>
</evidence>
<keyword evidence="12" id="KW-0564">Palmitate</keyword>
<keyword evidence="4" id="KW-1134">Transmembrane beta strand</keyword>
<feature type="signal peptide" evidence="15">
    <location>
        <begin position="1"/>
        <end position="23"/>
    </location>
</feature>
<evidence type="ECO:0000256" key="15">
    <source>
        <dbReference type="SAM" id="SignalP"/>
    </source>
</evidence>
<dbReference type="Pfam" id="PF10531">
    <property type="entry name" value="SLBB"/>
    <property type="match status" value="2"/>
</dbReference>
<feature type="domain" description="SLBB" evidence="18">
    <location>
        <begin position="131"/>
        <end position="219"/>
    </location>
</feature>
<keyword evidence="9" id="KW-0406">Ion transport</keyword>
<dbReference type="Gene3D" id="3.30.1950.10">
    <property type="entry name" value="wza like domain"/>
    <property type="match status" value="1"/>
</dbReference>
<dbReference type="GO" id="GO:0009279">
    <property type="term" value="C:cell outer membrane"/>
    <property type="evidence" value="ECO:0007669"/>
    <property type="project" value="UniProtKB-SubCell"/>
</dbReference>
<feature type="domain" description="Soluble ligand binding" evidence="17">
    <location>
        <begin position="290"/>
        <end position="321"/>
    </location>
</feature>
<evidence type="ECO:0000313" key="19">
    <source>
        <dbReference type="EMBL" id="PSB25657.1"/>
    </source>
</evidence>
<dbReference type="GO" id="GO:0015159">
    <property type="term" value="F:polysaccharide transmembrane transporter activity"/>
    <property type="evidence" value="ECO:0007669"/>
    <property type="project" value="InterPro"/>
</dbReference>
<keyword evidence="14" id="KW-0449">Lipoprotein</keyword>
<evidence type="ECO:0000256" key="11">
    <source>
        <dbReference type="ARBA" id="ARBA00023136"/>
    </source>
</evidence>
<dbReference type="Gene3D" id="3.10.560.10">
    <property type="entry name" value="Outer membrane lipoprotein wza domain like"/>
    <property type="match status" value="3"/>
</dbReference>
<evidence type="ECO:0000256" key="4">
    <source>
        <dbReference type="ARBA" id="ARBA00022452"/>
    </source>
</evidence>
<keyword evidence="13" id="KW-0998">Cell outer membrane</keyword>
<keyword evidence="8" id="KW-0625">Polysaccharide transport</keyword>
<feature type="domain" description="Soluble ligand binding" evidence="17">
    <location>
        <begin position="377"/>
        <end position="430"/>
    </location>
</feature>
<organism evidence="19 20">
    <name type="scientific">Stenomitos frigidus ULC18</name>
    <dbReference type="NCBI Taxonomy" id="2107698"/>
    <lineage>
        <taxon>Bacteria</taxon>
        <taxon>Bacillati</taxon>
        <taxon>Cyanobacteriota</taxon>
        <taxon>Cyanophyceae</taxon>
        <taxon>Leptolyngbyales</taxon>
        <taxon>Leptolyngbyaceae</taxon>
        <taxon>Stenomitos</taxon>
    </lineage>
</organism>
<reference evidence="19 20" key="2">
    <citation type="submission" date="2018-03" db="EMBL/GenBank/DDBJ databases">
        <title>The ancient ancestry and fast evolution of plastids.</title>
        <authorList>
            <person name="Moore K.R."/>
            <person name="Magnabosco C."/>
            <person name="Momper L."/>
            <person name="Gold D.A."/>
            <person name="Bosak T."/>
            <person name="Fournier G.P."/>
        </authorList>
    </citation>
    <scope>NUCLEOTIDE SEQUENCE [LARGE SCALE GENOMIC DNA]</scope>
    <source>
        <strain evidence="19 20">ULC18</strain>
    </source>
</reference>
<dbReference type="InterPro" id="IPR019554">
    <property type="entry name" value="Soluble_ligand-bd"/>
</dbReference>
<reference evidence="20" key="1">
    <citation type="submission" date="2018-02" db="EMBL/GenBank/DDBJ databases">
        <authorList>
            <person name="Moore K."/>
            <person name="Momper L."/>
        </authorList>
    </citation>
    <scope>NUCLEOTIDE SEQUENCE [LARGE SCALE GENOMIC DNA]</scope>
    <source>
        <strain evidence="20">ULC18</strain>
    </source>
</reference>
<dbReference type="OrthoDB" id="9793939at2"/>
<dbReference type="Proteomes" id="UP000239576">
    <property type="component" value="Unassembled WGS sequence"/>
</dbReference>
<keyword evidence="10" id="KW-0626">Porin</keyword>
<keyword evidence="11" id="KW-0472">Membrane</keyword>
<dbReference type="InterPro" id="IPR054765">
    <property type="entry name" value="SLBB_dom"/>
</dbReference>
<name>A0A2T1DYS4_9CYAN</name>
<evidence type="ECO:0000313" key="20">
    <source>
        <dbReference type="Proteomes" id="UP000239576"/>
    </source>
</evidence>
<gene>
    <name evidence="19" type="ORF">C7B82_22495</name>
</gene>
<dbReference type="GO" id="GO:0046930">
    <property type="term" value="C:pore complex"/>
    <property type="evidence" value="ECO:0007669"/>
    <property type="project" value="UniProtKB-KW"/>
</dbReference>
<evidence type="ECO:0000259" key="18">
    <source>
        <dbReference type="Pfam" id="PF22461"/>
    </source>
</evidence>
<comment type="subcellular location">
    <subcellularLocation>
        <location evidence="1">Cell outer membrane</location>
        <topology evidence="1">Multi-pass membrane protein</topology>
    </subcellularLocation>
</comment>
<evidence type="ECO:0000256" key="3">
    <source>
        <dbReference type="ARBA" id="ARBA00022448"/>
    </source>
</evidence>
<evidence type="ECO:0000256" key="10">
    <source>
        <dbReference type="ARBA" id="ARBA00023114"/>
    </source>
</evidence>
<evidence type="ECO:0000259" key="17">
    <source>
        <dbReference type="Pfam" id="PF10531"/>
    </source>
</evidence>
<keyword evidence="3" id="KW-0813">Transport</keyword>
<evidence type="ECO:0000256" key="5">
    <source>
        <dbReference type="ARBA" id="ARBA00022597"/>
    </source>
</evidence>
<dbReference type="InterPro" id="IPR003715">
    <property type="entry name" value="Poly_export_N"/>
</dbReference>
<dbReference type="InterPro" id="IPR049712">
    <property type="entry name" value="Poly_export"/>
</dbReference>
<evidence type="ECO:0000256" key="9">
    <source>
        <dbReference type="ARBA" id="ARBA00023065"/>
    </source>
</evidence>
<dbReference type="AlphaFoldDB" id="A0A2T1DYS4"/>
<dbReference type="EMBL" id="PVWK01000123">
    <property type="protein sequence ID" value="PSB25657.1"/>
    <property type="molecule type" value="Genomic_DNA"/>
</dbReference>
<evidence type="ECO:0000256" key="2">
    <source>
        <dbReference type="ARBA" id="ARBA00009450"/>
    </source>
</evidence>
<dbReference type="PANTHER" id="PTHR33619">
    <property type="entry name" value="POLYSACCHARIDE EXPORT PROTEIN GFCE-RELATED"/>
    <property type="match status" value="1"/>
</dbReference>
<dbReference type="GO" id="GO:0015288">
    <property type="term" value="F:porin activity"/>
    <property type="evidence" value="ECO:0007669"/>
    <property type="project" value="UniProtKB-KW"/>
</dbReference>
<evidence type="ECO:0000259" key="16">
    <source>
        <dbReference type="Pfam" id="PF02563"/>
    </source>
</evidence>
<dbReference type="Pfam" id="PF22461">
    <property type="entry name" value="SLBB_2"/>
    <property type="match status" value="1"/>
</dbReference>
<dbReference type="PANTHER" id="PTHR33619:SF3">
    <property type="entry name" value="POLYSACCHARIDE EXPORT PROTEIN GFCE-RELATED"/>
    <property type="match status" value="1"/>
</dbReference>
<evidence type="ECO:0000256" key="14">
    <source>
        <dbReference type="ARBA" id="ARBA00023288"/>
    </source>
</evidence>
<comment type="similarity">
    <text evidence="2">Belongs to the BexD/CtrA/VexA family.</text>
</comment>
<evidence type="ECO:0000256" key="6">
    <source>
        <dbReference type="ARBA" id="ARBA00022692"/>
    </source>
</evidence>
<dbReference type="GO" id="GO:0006811">
    <property type="term" value="P:monoatomic ion transport"/>
    <property type="evidence" value="ECO:0007669"/>
    <property type="project" value="UniProtKB-KW"/>
</dbReference>
<keyword evidence="5" id="KW-0762">Sugar transport</keyword>
<evidence type="ECO:0000256" key="7">
    <source>
        <dbReference type="ARBA" id="ARBA00022729"/>
    </source>
</evidence>
<keyword evidence="7 15" id="KW-0732">Signal</keyword>